<dbReference type="RefSeq" id="XP_030847829.1">
    <property type="nucleotide sequence ID" value="XM_030991969.1"/>
</dbReference>
<sequence length="319" mass="35450">MLVQMLSRNGSLTSKALRHCPCHSKHQIVSQAMLAVRRYSDQRAVSLSYDVHEPKQSTASGSHPILFLHGLYGSRKNWESLGKRMAFELSRTIVTIDARNHGQSSHSSTMSYEAMANDVLTLMELDLMIDRCDLVGHSMGGRTAMALAMSHPEALNKLVVVDVSHIPVKLSDDVTQAADYVQIMRDAKLDNSVSLSQTKRDLGTQLQTAIPNVGVRNFLLTNLVQEEGRLRWRVNLDALEANMEHLRRLHLPPGASFTGDTLFVGGANSTYLRPEDYPEIKTFFPNASFASIEGAGHWVHSEKPAEFLNAILPFLRDSS</sequence>
<dbReference type="CTD" id="83451"/>
<reference evidence="14" key="1">
    <citation type="submission" date="2015-02" db="EMBL/GenBank/DDBJ databases">
        <title>Genome sequencing for Strongylocentrotus purpuratus.</title>
        <authorList>
            <person name="Murali S."/>
            <person name="Liu Y."/>
            <person name="Vee V."/>
            <person name="English A."/>
            <person name="Wang M."/>
            <person name="Skinner E."/>
            <person name="Han Y."/>
            <person name="Muzny D.M."/>
            <person name="Worley K.C."/>
            <person name="Gibbs R.A."/>
        </authorList>
    </citation>
    <scope>NUCLEOTIDE SEQUENCE</scope>
</reference>
<comment type="similarity">
    <text evidence="1">Belongs to the AB hydrolase superfamily.</text>
</comment>
<dbReference type="AlphaFoldDB" id="A0A7M7T1W5"/>
<dbReference type="InParanoid" id="A0A7M7T1W5"/>
<evidence type="ECO:0000256" key="10">
    <source>
        <dbReference type="ARBA" id="ARBA00048513"/>
    </source>
</evidence>
<comment type="catalytic activity">
    <reaction evidence="9">
        <text>1,2-didecanoylglycerol + H2O = decanoylglycerol + decanoate + H(+)</text>
        <dbReference type="Rhea" id="RHEA:48596"/>
        <dbReference type="ChEBI" id="CHEBI:11152"/>
        <dbReference type="ChEBI" id="CHEBI:15377"/>
        <dbReference type="ChEBI" id="CHEBI:15378"/>
        <dbReference type="ChEBI" id="CHEBI:27689"/>
        <dbReference type="ChEBI" id="CHEBI:90605"/>
    </reaction>
</comment>
<evidence type="ECO:0000256" key="8">
    <source>
        <dbReference type="ARBA" id="ARBA00048283"/>
    </source>
</evidence>
<comment type="catalytic activity">
    <reaction evidence="8">
        <text>1-octadecanoyl-2-(4Z,7Z,10Z,13Z,16Z,19Z-docosahexaenoyl)-sn-glycerol + H2O = 2-(4Z,7Z,10Z,13Z,16Z,19Z-docosahexaenoyl)-glycerol + octadecanoate + H(+)</text>
        <dbReference type="Rhea" id="RHEA:77107"/>
        <dbReference type="ChEBI" id="CHEBI:15377"/>
        <dbReference type="ChEBI" id="CHEBI:15378"/>
        <dbReference type="ChEBI" id="CHEBI:25629"/>
        <dbReference type="ChEBI" id="CHEBI:77129"/>
        <dbReference type="ChEBI" id="CHEBI:186738"/>
    </reaction>
</comment>
<dbReference type="KEGG" id="spu:575326"/>
<dbReference type="EnsemblMetazoa" id="XM_030991970">
    <property type="protein sequence ID" value="XP_030847830"/>
    <property type="gene ID" value="LOC575326"/>
</dbReference>
<evidence type="ECO:0000256" key="9">
    <source>
        <dbReference type="ARBA" id="ARBA00048504"/>
    </source>
</evidence>
<evidence type="ECO:0000313" key="13">
    <source>
        <dbReference type="EnsemblMetazoa" id="XP_030847830"/>
    </source>
</evidence>
<evidence type="ECO:0000256" key="11">
    <source>
        <dbReference type="ARBA" id="ARBA00048919"/>
    </source>
</evidence>
<reference evidence="13" key="2">
    <citation type="submission" date="2021-01" db="UniProtKB">
        <authorList>
            <consortium name="EnsemblMetazoa"/>
        </authorList>
    </citation>
    <scope>IDENTIFICATION</scope>
</reference>
<feature type="domain" description="AB hydrolase-1" evidence="12">
    <location>
        <begin position="64"/>
        <end position="304"/>
    </location>
</feature>
<keyword evidence="2" id="KW-0378">Hydrolase</keyword>
<protein>
    <recommendedName>
        <fullName evidence="7">sn-1-specific diacylglycerol lipase ABHD11</fullName>
        <ecNumber evidence="3">3.1.1.116</ecNumber>
    </recommendedName>
    <alternativeName>
        <fullName evidence="4">Alpha/beta hydrolase domain-containing protein 11</fullName>
    </alternativeName>
</protein>
<evidence type="ECO:0000256" key="6">
    <source>
        <dbReference type="ARBA" id="ARBA00043742"/>
    </source>
</evidence>
<dbReference type="InterPro" id="IPR000073">
    <property type="entry name" value="AB_hydrolase_1"/>
</dbReference>
<dbReference type="GO" id="GO:0005739">
    <property type="term" value="C:mitochondrion"/>
    <property type="evidence" value="ECO:0000318"/>
    <property type="project" value="GO_Central"/>
</dbReference>
<dbReference type="SUPFAM" id="SSF53474">
    <property type="entry name" value="alpha/beta-Hydrolases"/>
    <property type="match status" value="1"/>
</dbReference>
<proteinExistence type="inferred from homology"/>
<keyword evidence="14" id="KW-1185">Reference proteome</keyword>
<dbReference type="PRINTS" id="PR00111">
    <property type="entry name" value="ABHYDROLASE"/>
</dbReference>
<dbReference type="EC" id="3.1.1.116" evidence="3"/>
<name>A0A7M7T1W5_STRPU</name>
<comment type="catalytic activity">
    <reaction evidence="5">
        <text>a 1,2-diacyl-sn-glycerol + H2O = a 2-acylglycerol + a fatty acid + H(+)</text>
        <dbReference type="Rhea" id="RHEA:33275"/>
        <dbReference type="ChEBI" id="CHEBI:15377"/>
        <dbReference type="ChEBI" id="CHEBI:15378"/>
        <dbReference type="ChEBI" id="CHEBI:17389"/>
        <dbReference type="ChEBI" id="CHEBI:17815"/>
        <dbReference type="ChEBI" id="CHEBI:28868"/>
        <dbReference type="EC" id="3.1.1.116"/>
    </reaction>
</comment>
<dbReference type="OrthoDB" id="8119704at2759"/>
<dbReference type="PANTHER" id="PTHR46118">
    <property type="entry name" value="PROTEIN ABHD11"/>
    <property type="match status" value="1"/>
</dbReference>
<dbReference type="Pfam" id="PF00561">
    <property type="entry name" value="Abhydrolase_1"/>
    <property type="match status" value="1"/>
</dbReference>
<dbReference type="RefSeq" id="XP_030847830.1">
    <property type="nucleotide sequence ID" value="XM_030991970.1"/>
</dbReference>
<dbReference type="FunCoup" id="A0A7M7T1W5">
    <property type="interactions" value="1652"/>
</dbReference>
<dbReference type="OMA" id="FLGMSDN"/>
<evidence type="ECO:0000256" key="2">
    <source>
        <dbReference type="ARBA" id="ARBA00022801"/>
    </source>
</evidence>
<dbReference type="Gene3D" id="3.40.50.1820">
    <property type="entry name" value="alpha/beta hydrolase"/>
    <property type="match status" value="1"/>
</dbReference>
<organism evidence="13 14">
    <name type="scientific">Strongylocentrotus purpuratus</name>
    <name type="common">Purple sea urchin</name>
    <dbReference type="NCBI Taxonomy" id="7668"/>
    <lineage>
        <taxon>Eukaryota</taxon>
        <taxon>Metazoa</taxon>
        <taxon>Echinodermata</taxon>
        <taxon>Eleutherozoa</taxon>
        <taxon>Echinozoa</taxon>
        <taxon>Echinoidea</taxon>
        <taxon>Euechinoidea</taxon>
        <taxon>Echinacea</taxon>
        <taxon>Camarodonta</taxon>
        <taxon>Echinidea</taxon>
        <taxon>Strongylocentrotidae</taxon>
        <taxon>Strongylocentrotus</taxon>
    </lineage>
</organism>
<dbReference type="FunFam" id="3.40.50.1820:FF:000039">
    <property type="entry name" value="Esterase ybfF"/>
    <property type="match status" value="1"/>
</dbReference>
<comment type="catalytic activity">
    <reaction evidence="10">
        <text>1-octadecanoyl-2-(9Z-octadecenoyl)-sn-glycerol + H2O = 2-(9Z-octadecenoyl)-glycerol + octadecanoate + H(+)</text>
        <dbReference type="Rhea" id="RHEA:77103"/>
        <dbReference type="ChEBI" id="CHEBI:15377"/>
        <dbReference type="ChEBI" id="CHEBI:15378"/>
        <dbReference type="ChEBI" id="CHEBI:25629"/>
        <dbReference type="ChEBI" id="CHEBI:73990"/>
        <dbReference type="ChEBI" id="CHEBI:75468"/>
    </reaction>
</comment>
<dbReference type="GO" id="GO:0006629">
    <property type="term" value="P:lipid metabolic process"/>
    <property type="evidence" value="ECO:0000318"/>
    <property type="project" value="GO_Central"/>
</dbReference>
<dbReference type="PANTHER" id="PTHR46118:SF4">
    <property type="entry name" value="PROTEIN ABHD11"/>
    <property type="match status" value="1"/>
</dbReference>
<evidence type="ECO:0000256" key="3">
    <source>
        <dbReference type="ARBA" id="ARBA00026104"/>
    </source>
</evidence>
<evidence type="ECO:0000259" key="12">
    <source>
        <dbReference type="Pfam" id="PF00561"/>
    </source>
</evidence>
<dbReference type="InterPro" id="IPR029058">
    <property type="entry name" value="AB_hydrolase_fold"/>
</dbReference>
<comment type="catalytic activity">
    <reaction evidence="11">
        <text>1-octadecanoyl-2-(5Z,8Z,11Z,14Z-eicosatetraenoyl)-sn-glycerol + H2O = 2-(5Z,8Z,11Z,14Z-eicosatetraenoyl)-glycerol + octadecanoate + H(+)</text>
        <dbReference type="Rhea" id="RHEA:38507"/>
        <dbReference type="ChEBI" id="CHEBI:15377"/>
        <dbReference type="ChEBI" id="CHEBI:15378"/>
        <dbReference type="ChEBI" id="CHEBI:25629"/>
        <dbReference type="ChEBI" id="CHEBI:52392"/>
        <dbReference type="ChEBI" id="CHEBI:75728"/>
    </reaction>
</comment>
<evidence type="ECO:0000256" key="7">
    <source>
        <dbReference type="ARBA" id="ARBA00044064"/>
    </source>
</evidence>
<comment type="catalytic activity">
    <reaction evidence="6">
        <text>a 1,3-diacyl-sn-glycerol + H2O = a 1-acyl-sn-glycerol + a fatty acid + H(+)</text>
        <dbReference type="Rhea" id="RHEA:38503"/>
        <dbReference type="ChEBI" id="CHEBI:15377"/>
        <dbReference type="ChEBI" id="CHEBI:15378"/>
        <dbReference type="ChEBI" id="CHEBI:28868"/>
        <dbReference type="ChEBI" id="CHEBI:64683"/>
        <dbReference type="ChEBI" id="CHEBI:77272"/>
    </reaction>
</comment>
<dbReference type="GeneID" id="575326"/>
<dbReference type="GO" id="GO:0052689">
    <property type="term" value="F:carboxylic ester hydrolase activity"/>
    <property type="evidence" value="ECO:0000318"/>
    <property type="project" value="GO_Central"/>
</dbReference>
<evidence type="ECO:0000313" key="14">
    <source>
        <dbReference type="Proteomes" id="UP000007110"/>
    </source>
</evidence>
<dbReference type="Proteomes" id="UP000007110">
    <property type="component" value="Unassembled WGS sequence"/>
</dbReference>
<dbReference type="EnsemblMetazoa" id="XM_030991969">
    <property type="protein sequence ID" value="XP_030847829"/>
    <property type="gene ID" value="LOC575326"/>
</dbReference>
<evidence type="ECO:0000256" key="4">
    <source>
        <dbReference type="ARBA" id="ARBA00042703"/>
    </source>
</evidence>
<evidence type="ECO:0000256" key="5">
    <source>
        <dbReference type="ARBA" id="ARBA00043667"/>
    </source>
</evidence>
<evidence type="ECO:0000256" key="1">
    <source>
        <dbReference type="ARBA" id="ARBA00008645"/>
    </source>
</evidence>
<accession>A0A7M7T1W5</accession>